<keyword evidence="2" id="KW-1185">Reference proteome</keyword>
<organism evidence="1 2">
    <name type="scientific">Acholeplasma oculi</name>
    <dbReference type="NCBI Taxonomy" id="35623"/>
    <lineage>
        <taxon>Bacteria</taxon>
        <taxon>Bacillati</taxon>
        <taxon>Mycoplasmatota</taxon>
        <taxon>Mollicutes</taxon>
        <taxon>Acholeplasmatales</taxon>
        <taxon>Acholeplasmataceae</taxon>
        <taxon>Acholeplasma</taxon>
    </lineage>
</organism>
<dbReference type="InParanoid" id="A0A061AAR8"/>
<dbReference type="RefSeq" id="WP_045749413.1">
    <property type="nucleotide sequence ID" value="NZ_FUZK01000001.1"/>
</dbReference>
<accession>A0A061AAR8</accession>
<dbReference type="EMBL" id="LK028559">
    <property type="protein sequence ID" value="CDR30938.1"/>
    <property type="molecule type" value="Genomic_DNA"/>
</dbReference>
<reference evidence="2" key="1">
    <citation type="submission" date="2014-05" db="EMBL/GenBank/DDBJ databases">
        <authorList>
            <person name="Kube M."/>
        </authorList>
    </citation>
    <scope>NUCLEOTIDE SEQUENCE [LARGE SCALE GENOMIC DNA]</scope>
</reference>
<evidence type="ECO:0008006" key="3">
    <source>
        <dbReference type="Google" id="ProtNLM"/>
    </source>
</evidence>
<protein>
    <recommendedName>
        <fullName evidence="3">DUF86 domain-containing protein</fullName>
    </recommendedName>
</protein>
<sequence>MIYYYYPTTSNLTNDINTAIGEIIKVVQYIEWNLLNRLGINTFAEMTLGQIVDMIRKSEILPNDKVNSLEKILGKRNHLIHQYFKKLDFEKHSDNLSFLDNQKKYLNNFLTQAQSFNSWLCK</sequence>
<proteinExistence type="predicted"/>
<gene>
    <name evidence="1" type="ORF">Aocu_08650</name>
</gene>
<dbReference type="STRING" id="35623.Aocu_08650"/>
<dbReference type="PATRIC" id="fig|35623.3.peg.865"/>
<dbReference type="AlphaFoldDB" id="A0A061AAR8"/>
<dbReference type="Proteomes" id="UP000032434">
    <property type="component" value="Chromosome 1"/>
</dbReference>
<evidence type="ECO:0000313" key="1">
    <source>
        <dbReference type="EMBL" id="CDR30938.1"/>
    </source>
</evidence>
<dbReference type="KEGG" id="aoc:Aocu_08650"/>
<name>A0A061AAR8_9MOLU</name>
<evidence type="ECO:0000313" key="2">
    <source>
        <dbReference type="Proteomes" id="UP000032434"/>
    </source>
</evidence>
<dbReference type="OrthoDB" id="9134523at2"/>
<dbReference type="HOGENOM" id="CLU_2021670_0_0_14"/>